<sequence length="456" mass="49300">MYERAGMHCLEVIGVLLEDTGSYSCLLASSAGQASAIAELVVKPATSCTTLTVSPSQTAVTNTTDAQEKPLAKRKETTTPQGPENLERNKDEDEINLAPTFISLPLSKDALEGDLVEFACKVTGKPKPSIQWFKEGKDRKALEKGLMVEKSPGEHALILHQISQDDHGTYNCQVTNSVATVSADVKLTVQGLHHKESDQVAKFASPLSDCCVLEGQTILQCGITEKPFPDVTWQKDDKVIPEAKVSIEEGSSSTSVDEALIQDAGLYSCVIQNGAGKSISRSLVTVQANPRLVTEPHKIGIWKLDNHHELSTNSLTEVRSSAPRFIQGLTDLQVMDGSQVRMAVLVEGNPPPEVVWLHNGVAIQESEDFHFTQSGAEFTLHIQEVFPEDTGVYTCRARSKEGEASTQGHLTVQEPAEGEQPWFISKPRAVTARAGDAALLSCAVAWGPFSQSELAS</sequence>
<proteinExistence type="inferred from homology"/>
<evidence type="ECO:0000256" key="6">
    <source>
        <dbReference type="SAM" id="MobiDB-lite"/>
    </source>
</evidence>
<dbReference type="InterPro" id="IPR007110">
    <property type="entry name" value="Ig-like_dom"/>
</dbReference>
<keyword evidence="4" id="KW-1015">Disulfide bond</keyword>
<reference evidence="8" key="1">
    <citation type="submission" date="2025-08" db="UniProtKB">
        <authorList>
            <consortium name="Ensembl"/>
        </authorList>
    </citation>
    <scope>IDENTIFICATION</scope>
</reference>
<accession>A0A8C4PZZ2</accession>
<dbReference type="GeneTree" id="ENSGT00940000157879"/>
<dbReference type="Pfam" id="PF07679">
    <property type="entry name" value="I-set"/>
    <property type="match status" value="3"/>
</dbReference>
<evidence type="ECO:0000256" key="1">
    <source>
        <dbReference type="ARBA" id="ARBA00004496"/>
    </source>
</evidence>
<keyword evidence="3" id="KW-0963">Cytoplasm</keyword>
<dbReference type="GO" id="GO:0004674">
    <property type="term" value="F:protein serine/threonine kinase activity"/>
    <property type="evidence" value="ECO:0007669"/>
    <property type="project" value="UniProtKB-KW"/>
</dbReference>
<dbReference type="InterPro" id="IPR036179">
    <property type="entry name" value="Ig-like_dom_sf"/>
</dbReference>
<dbReference type="SUPFAM" id="SSF48726">
    <property type="entry name" value="Immunoglobulin"/>
    <property type="match status" value="4"/>
</dbReference>
<dbReference type="OMA" id="MECCVSG"/>
<dbReference type="AlphaFoldDB" id="A0A8C4PZZ2"/>
<evidence type="ECO:0000256" key="4">
    <source>
        <dbReference type="ARBA" id="ARBA00023157"/>
    </source>
</evidence>
<dbReference type="InterPro" id="IPR013783">
    <property type="entry name" value="Ig-like_fold"/>
</dbReference>
<evidence type="ECO:0000256" key="3">
    <source>
        <dbReference type="ARBA" id="ARBA00022490"/>
    </source>
</evidence>
<protein>
    <recommendedName>
        <fullName evidence="7">Ig-like domain-containing protein</fullName>
    </recommendedName>
</protein>
<dbReference type="InterPro" id="IPR003599">
    <property type="entry name" value="Ig_sub"/>
</dbReference>
<keyword evidence="5" id="KW-0393">Immunoglobulin domain</keyword>
<organism evidence="8 9">
    <name type="scientific">Eptatretus burgeri</name>
    <name type="common">Inshore hagfish</name>
    <dbReference type="NCBI Taxonomy" id="7764"/>
    <lineage>
        <taxon>Eukaryota</taxon>
        <taxon>Metazoa</taxon>
        <taxon>Chordata</taxon>
        <taxon>Craniata</taxon>
        <taxon>Vertebrata</taxon>
        <taxon>Cyclostomata</taxon>
        <taxon>Myxini</taxon>
        <taxon>Myxiniformes</taxon>
        <taxon>Myxinidae</taxon>
        <taxon>Eptatretinae</taxon>
        <taxon>Eptatretus</taxon>
    </lineage>
</organism>
<dbReference type="InterPro" id="IPR013098">
    <property type="entry name" value="Ig_I-set"/>
</dbReference>
<dbReference type="SMART" id="SM00409">
    <property type="entry name" value="IG"/>
    <property type="match status" value="3"/>
</dbReference>
<keyword evidence="9" id="KW-1185">Reference proteome</keyword>
<feature type="domain" description="Ig-like" evidence="7">
    <location>
        <begin position="99"/>
        <end position="188"/>
    </location>
</feature>
<feature type="domain" description="Ig-like" evidence="7">
    <location>
        <begin position="198"/>
        <end position="285"/>
    </location>
</feature>
<feature type="compositionally biased region" description="Polar residues" evidence="6">
    <location>
        <begin position="55"/>
        <end position="65"/>
    </location>
</feature>
<comment type="subcellular location">
    <subcellularLocation>
        <location evidence="1">Cytoplasm</location>
    </subcellularLocation>
</comment>
<feature type="domain" description="Ig-like" evidence="7">
    <location>
        <begin position="323"/>
        <end position="411"/>
    </location>
</feature>
<dbReference type="PROSITE" id="PS50835">
    <property type="entry name" value="IG_LIKE"/>
    <property type="match status" value="3"/>
</dbReference>
<dbReference type="PANTHER" id="PTHR47633">
    <property type="entry name" value="IMMUNOGLOBULIN"/>
    <property type="match status" value="1"/>
</dbReference>
<dbReference type="Gene3D" id="2.60.40.10">
    <property type="entry name" value="Immunoglobulins"/>
    <property type="match status" value="3"/>
</dbReference>
<dbReference type="FunFam" id="2.60.40.10:FF:000425">
    <property type="entry name" value="Myosin light chain kinase"/>
    <property type="match status" value="1"/>
</dbReference>
<feature type="region of interest" description="Disordered" evidence="6">
    <location>
        <begin position="55"/>
        <end position="94"/>
    </location>
</feature>
<evidence type="ECO:0000313" key="8">
    <source>
        <dbReference type="Ensembl" id="ENSEBUP00000007924.1"/>
    </source>
</evidence>
<dbReference type="Proteomes" id="UP000694388">
    <property type="component" value="Unplaced"/>
</dbReference>
<feature type="compositionally biased region" description="Basic and acidic residues" evidence="6">
    <location>
        <begin position="66"/>
        <end position="77"/>
    </location>
</feature>
<evidence type="ECO:0000313" key="9">
    <source>
        <dbReference type="Proteomes" id="UP000694388"/>
    </source>
</evidence>
<dbReference type="Ensembl" id="ENSEBUT00000008414.1">
    <property type="protein sequence ID" value="ENSEBUP00000007924.1"/>
    <property type="gene ID" value="ENSEBUG00000005161.1"/>
</dbReference>
<dbReference type="InterPro" id="IPR003598">
    <property type="entry name" value="Ig_sub2"/>
</dbReference>
<dbReference type="GO" id="GO:0005737">
    <property type="term" value="C:cytoplasm"/>
    <property type="evidence" value="ECO:0007669"/>
    <property type="project" value="UniProtKB-SubCell"/>
</dbReference>
<evidence type="ECO:0000256" key="5">
    <source>
        <dbReference type="ARBA" id="ARBA00023319"/>
    </source>
</evidence>
<reference evidence="8" key="2">
    <citation type="submission" date="2025-09" db="UniProtKB">
        <authorList>
            <consortium name="Ensembl"/>
        </authorList>
    </citation>
    <scope>IDENTIFICATION</scope>
</reference>
<evidence type="ECO:0000259" key="7">
    <source>
        <dbReference type="PROSITE" id="PS50835"/>
    </source>
</evidence>
<name>A0A8C4PZZ2_EPTBU</name>
<comment type="similarity">
    <text evidence="2">Belongs to the protein kinase superfamily. CAMK Ser/Thr protein kinase family.</text>
</comment>
<dbReference type="SMART" id="SM00408">
    <property type="entry name" value="IGc2"/>
    <property type="match status" value="3"/>
</dbReference>
<dbReference type="FunFam" id="2.60.40.10:FF:000080">
    <property type="entry name" value="Myosin light chain kinase, smooth muscle"/>
    <property type="match status" value="1"/>
</dbReference>
<dbReference type="PANTHER" id="PTHR47633:SF3">
    <property type="entry name" value="STRIATED MUSCLE PREFERENTIALLY EXPRESSED PROTEIN KINASE"/>
    <property type="match status" value="1"/>
</dbReference>
<evidence type="ECO:0000256" key="2">
    <source>
        <dbReference type="ARBA" id="ARBA00006692"/>
    </source>
</evidence>